<dbReference type="GeneID" id="29472886"/>
<protein>
    <submittedName>
        <fullName evidence="1">Membrane protein</fullName>
    </submittedName>
</protein>
<keyword evidence="2" id="KW-1185">Reference proteome</keyword>
<proteinExistence type="predicted"/>
<sequence>MSALLLTVTDPSVLANAADPQVLAAGIMATASDQLTQFQQLLLKAAGVAGIIFLAKIAYDKGLGMAAVLSGVLVVGVFLWAVNGGADWFQKQVSGQVNTTASIVLVTPEPPASLV</sequence>
<reference evidence="1 2" key="1">
    <citation type="journal article" date="2008" name="J. Bacteriol.">
        <title>Genome of the actinomycete plant pathogen Clavibacter michiganensis subsp. sepedonicus suggests recent niche adaptation.</title>
        <authorList>
            <person name="Bentley S.D."/>
            <person name="Corton C."/>
            <person name="Brown S.E."/>
            <person name="Barron A."/>
            <person name="Clark L."/>
            <person name="Doggett J."/>
            <person name="Harris B."/>
            <person name="Ormond D."/>
            <person name="Quail M.A."/>
            <person name="May G."/>
            <person name="Francis D."/>
            <person name="Knudson D."/>
            <person name="Parkhill J."/>
            <person name="Ishimaru C.A."/>
        </authorList>
    </citation>
    <scope>NUCLEOTIDE SEQUENCE [LARGE SCALE GENOMIC DNA]</scope>
    <source>
        <strain evidence="2">ATCC 33113 / DSM 20744 / JCM 9667 / LMG 2889 / ICMP 2535 / C-1</strain>
    </source>
</reference>
<dbReference type="RefSeq" id="WP_012300395.1">
    <property type="nucleotide sequence ID" value="NC_010408.1"/>
</dbReference>
<dbReference type="KEGG" id="cms:pCSL0086"/>
<dbReference type="Proteomes" id="UP000001318">
    <property type="component" value="Plasmid pCSL1"/>
</dbReference>
<dbReference type="AlphaFoldDB" id="B0RJD9"/>
<keyword evidence="1" id="KW-0614">Plasmid</keyword>
<gene>
    <name evidence="1" type="ordered locus">pCSL0086</name>
</gene>
<geneLocation type="plasmid" evidence="1 2">
    <name>pCSL1</name>
</geneLocation>
<name>B0RJD9_CLASE</name>
<accession>B0RJD9</accession>
<organism evidence="1 2">
    <name type="scientific">Clavibacter sepedonicus</name>
    <name type="common">Clavibacter michiganensis subsp. sepedonicus</name>
    <dbReference type="NCBI Taxonomy" id="31964"/>
    <lineage>
        <taxon>Bacteria</taxon>
        <taxon>Bacillati</taxon>
        <taxon>Actinomycetota</taxon>
        <taxon>Actinomycetes</taxon>
        <taxon>Micrococcales</taxon>
        <taxon>Microbacteriaceae</taxon>
        <taxon>Clavibacter</taxon>
    </lineage>
</organism>
<evidence type="ECO:0000313" key="2">
    <source>
        <dbReference type="Proteomes" id="UP000001318"/>
    </source>
</evidence>
<dbReference type="HOGENOM" id="CLU_2104672_0_0_11"/>
<evidence type="ECO:0000313" key="1">
    <source>
        <dbReference type="EMBL" id="CAQ03329.1"/>
    </source>
</evidence>
<dbReference type="EMBL" id="AM849036">
    <property type="protein sequence ID" value="CAQ03329.1"/>
    <property type="molecule type" value="Genomic_DNA"/>
</dbReference>